<feature type="transmembrane region" description="Helical" evidence="7">
    <location>
        <begin position="82"/>
        <end position="105"/>
    </location>
</feature>
<feature type="domain" description="ABC transmembrane type-1" evidence="8">
    <location>
        <begin position="76"/>
        <end position="256"/>
    </location>
</feature>
<dbReference type="Gene3D" id="1.10.3720.10">
    <property type="entry name" value="MetI-like"/>
    <property type="match status" value="1"/>
</dbReference>
<evidence type="ECO:0000259" key="8">
    <source>
        <dbReference type="PROSITE" id="PS50928"/>
    </source>
</evidence>
<dbReference type="Proteomes" id="UP000652477">
    <property type="component" value="Unassembled WGS sequence"/>
</dbReference>
<evidence type="ECO:0000313" key="9">
    <source>
        <dbReference type="EMBL" id="MBC5689228.1"/>
    </source>
</evidence>
<dbReference type="InterPro" id="IPR035906">
    <property type="entry name" value="MetI-like_sf"/>
</dbReference>
<organism evidence="9 10">
    <name type="scientific">Mediterraneibacter hominis</name>
    <dbReference type="NCBI Taxonomy" id="2763054"/>
    <lineage>
        <taxon>Bacteria</taxon>
        <taxon>Bacillati</taxon>
        <taxon>Bacillota</taxon>
        <taxon>Clostridia</taxon>
        <taxon>Lachnospirales</taxon>
        <taxon>Lachnospiraceae</taxon>
        <taxon>Mediterraneibacter</taxon>
    </lineage>
</organism>
<comment type="subcellular location">
    <subcellularLocation>
        <location evidence="1 7">Cell membrane</location>
        <topology evidence="1 7">Multi-pass membrane protein</topology>
    </subcellularLocation>
</comment>
<name>A0A923LJ36_9FIRM</name>
<feature type="transmembrane region" description="Helical" evidence="7">
    <location>
        <begin position="235"/>
        <end position="256"/>
    </location>
</feature>
<dbReference type="CDD" id="cd06261">
    <property type="entry name" value="TM_PBP2"/>
    <property type="match status" value="1"/>
</dbReference>
<accession>A0A923LJ36</accession>
<dbReference type="PROSITE" id="PS50928">
    <property type="entry name" value="ABC_TM1"/>
    <property type="match status" value="1"/>
</dbReference>
<dbReference type="GO" id="GO:0005886">
    <property type="term" value="C:plasma membrane"/>
    <property type="evidence" value="ECO:0007669"/>
    <property type="project" value="UniProtKB-SubCell"/>
</dbReference>
<evidence type="ECO:0000256" key="4">
    <source>
        <dbReference type="ARBA" id="ARBA00022692"/>
    </source>
</evidence>
<feature type="transmembrane region" description="Helical" evidence="7">
    <location>
        <begin position="143"/>
        <end position="161"/>
    </location>
</feature>
<keyword evidence="10" id="KW-1185">Reference proteome</keyword>
<proteinExistence type="inferred from homology"/>
<comment type="caution">
    <text evidence="9">The sequence shown here is derived from an EMBL/GenBank/DDBJ whole genome shotgun (WGS) entry which is preliminary data.</text>
</comment>
<dbReference type="SUPFAM" id="SSF161098">
    <property type="entry name" value="MetI-like"/>
    <property type="match status" value="1"/>
</dbReference>
<evidence type="ECO:0000256" key="1">
    <source>
        <dbReference type="ARBA" id="ARBA00004651"/>
    </source>
</evidence>
<feature type="transmembrane region" description="Helical" evidence="7">
    <location>
        <begin position="117"/>
        <end position="137"/>
    </location>
</feature>
<keyword evidence="3" id="KW-1003">Cell membrane</keyword>
<dbReference type="PANTHER" id="PTHR30151:SF0">
    <property type="entry name" value="ABC TRANSPORTER PERMEASE PROTEIN MJ0413-RELATED"/>
    <property type="match status" value="1"/>
</dbReference>
<keyword evidence="6 7" id="KW-0472">Membrane</keyword>
<keyword evidence="4 7" id="KW-0812">Transmembrane</keyword>
<dbReference type="AlphaFoldDB" id="A0A923LJ36"/>
<reference evidence="9" key="1">
    <citation type="submission" date="2020-08" db="EMBL/GenBank/DDBJ databases">
        <title>Genome public.</title>
        <authorList>
            <person name="Liu C."/>
            <person name="Sun Q."/>
        </authorList>
    </citation>
    <scope>NUCLEOTIDE SEQUENCE</scope>
    <source>
        <strain evidence="9">NSJ-55</strain>
    </source>
</reference>
<keyword evidence="5 7" id="KW-1133">Transmembrane helix</keyword>
<feature type="transmembrane region" description="Helical" evidence="7">
    <location>
        <begin position="20"/>
        <end position="43"/>
    </location>
</feature>
<evidence type="ECO:0000256" key="2">
    <source>
        <dbReference type="ARBA" id="ARBA00022448"/>
    </source>
</evidence>
<dbReference type="GO" id="GO:0055085">
    <property type="term" value="P:transmembrane transport"/>
    <property type="evidence" value="ECO:0007669"/>
    <property type="project" value="InterPro"/>
</dbReference>
<dbReference type="InterPro" id="IPR000515">
    <property type="entry name" value="MetI-like"/>
</dbReference>
<evidence type="ECO:0000256" key="7">
    <source>
        <dbReference type="RuleBase" id="RU363032"/>
    </source>
</evidence>
<dbReference type="EMBL" id="JACOPF010000002">
    <property type="protein sequence ID" value="MBC5689228.1"/>
    <property type="molecule type" value="Genomic_DNA"/>
</dbReference>
<evidence type="ECO:0000313" key="10">
    <source>
        <dbReference type="Proteomes" id="UP000652477"/>
    </source>
</evidence>
<comment type="similarity">
    <text evidence="7">Belongs to the binding-protein-dependent transport system permease family.</text>
</comment>
<evidence type="ECO:0000256" key="5">
    <source>
        <dbReference type="ARBA" id="ARBA00022989"/>
    </source>
</evidence>
<feature type="transmembrane region" description="Helical" evidence="7">
    <location>
        <begin position="210"/>
        <end position="228"/>
    </location>
</feature>
<evidence type="ECO:0000256" key="6">
    <source>
        <dbReference type="ARBA" id="ARBA00023136"/>
    </source>
</evidence>
<protein>
    <submittedName>
        <fullName evidence="9">ABC transporter permease</fullName>
    </submittedName>
</protein>
<evidence type="ECO:0000256" key="3">
    <source>
        <dbReference type="ARBA" id="ARBA00022475"/>
    </source>
</evidence>
<gene>
    <name evidence="9" type="ORF">H8S37_09890</name>
</gene>
<dbReference type="PANTHER" id="PTHR30151">
    <property type="entry name" value="ALKANE SULFONATE ABC TRANSPORTER-RELATED, MEMBRANE SUBUNIT"/>
    <property type="match status" value="1"/>
</dbReference>
<sequence>MENAIRTLRKKEKKKKRTTILCGIISIAVFLCVWQLLCTLKIVSGDVLASPLQVIDAIITKIGDPRPDGNTLIENILSSFKLAMIGFFLALIVGLPLGLLMGWYRPLDKLVKPIFELIRPLPPIAWIPIVIVLLGIGTVAKSFIIFFTTFVPIVINSYTGIRETNQVYINYAKTCGYSNWRIFWTIGIPSAMPLAFAGMVIALGNGWGTLIAAEMLASSSGLGYMIFMGRNYGRIDIIIAGMLVIGLIGLGLTTALSKIENYVLKWRINTK</sequence>
<dbReference type="Pfam" id="PF00528">
    <property type="entry name" value="BPD_transp_1"/>
    <property type="match status" value="1"/>
</dbReference>
<keyword evidence="2 7" id="KW-0813">Transport</keyword>
<feature type="transmembrane region" description="Helical" evidence="7">
    <location>
        <begin position="182"/>
        <end position="204"/>
    </location>
</feature>